<evidence type="ECO:0000313" key="2">
    <source>
        <dbReference type="EMBL" id="EOA96996.1"/>
    </source>
</evidence>
<feature type="region of interest" description="Disordered" evidence="1">
    <location>
        <begin position="50"/>
        <end position="72"/>
    </location>
</feature>
<sequence length="342" mass="36565">MGCSGGGISHQMEVKSTFMGAQHFSGSANVLVPTAAPPTARPSALISCRTRDKHPKSDAPHPKPISQQKSITWQSRLLDWSDRSRPSRCILSDSENKPALALFSTKVTRGDPRAANKARALFSSKVTRGDPRKQAPNAGHSHEGDAVSEGSTTAFIKGDKRSGEQAAESTGRHTPLGLGSVLYVRTEPPVLAPKTHRFAGFSMQCTSGSCSFKATNTLGKAGLKSSIQPRVIPNLTANILQDLSPKSPGDKRRARYSALGSEIGGIQRPIYFFLQRILLRSSSDAVSHSAAPSGCQPSPSTEIKPYTLVVAFSFSTVFSFCTKPRHEESQPRSLPGSTLVLG</sequence>
<feature type="region of interest" description="Disordered" evidence="1">
    <location>
        <begin position="120"/>
        <end position="152"/>
    </location>
</feature>
<organism evidence="2 3">
    <name type="scientific">Anas platyrhynchos</name>
    <name type="common">Mallard</name>
    <name type="synonym">Anas boschas</name>
    <dbReference type="NCBI Taxonomy" id="8839"/>
    <lineage>
        <taxon>Eukaryota</taxon>
        <taxon>Metazoa</taxon>
        <taxon>Chordata</taxon>
        <taxon>Craniata</taxon>
        <taxon>Vertebrata</taxon>
        <taxon>Euteleostomi</taxon>
        <taxon>Archelosauria</taxon>
        <taxon>Archosauria</taxon>
        <taxon>Dinosauria</taxon>
        <taxon>Saurischia</taxon>
        <taxon>Theropoda</taxon>
        <taxon>Coelurosauria</taxon>
        <taxon>Aves</taxon>
        <taxon>Neognathae</taxon>
        <taxon>Galloanserae</taxon>
        <taxon>Anseriformes</taxon>
        <taxon>Anatidae</taxon>
        <taxon>Anatinae</taxon>
        <taxon>Anas</taxon>
    </lineage>
</organism>
<gene>
    <name evidence="2" type="ORF">Anapl_16750</name>
</gene>
<keyword evidence="3" id="KW-1185">Reference proteome</keyword>
<dbReference type="AlphaFoldDB" id="R0JJ23"/>
<protein>
    <submittedName>
        <fullName evidence="2">Uncharacterized protein</fullName>
    </submittedName>
</protein>
<evidence type="ECO:0000313" key="3">
    <source>
        <dbReference type="Proteomes" id="UP000296049"/>
    </source>
</evidence>
<dbReference type="Proteomes" id="UP000296049">
    <property type="component" value="Unassembled WGS sequence"/>
</dbReference>
<reference evidence="3" key="1">
    <citation type="journal article" date="2013" name="Nat. Genet.">
        <title>The duck genome and transcriptome provide insight into an avian influenza virus reservoir species.</title>
        <authorList>
            <person name="Huang Y."/>
            <person name="Li Y."/>
            <person name="Burt D.W."/>
            <person name="Chen H."/>
            <person name="Zhang Y."/>
            <person name="Qian W."/>
            <person name="Kim H."/>
            <person name="Gan S."/>
            <person name="Zhao Y."/>
            <person name="Li J."/>
            <person name="Yi K."/>
            <person name="Feng H."/>
            <person name="Zhu P."/>
            <person name="Li B."/>
            <person name="Liu Q."/>
            <person name="Fairley S."/>
            <person name="Magor K.E."/>
            <person name="Du Z."/>
            <person name="Hu X."/>
            <person name="Goodman L."/>
            <person name="Tafer H."/>
            <person name="Vignal A."/>
            <person name="Lee T."/>
            <person name="Kim K.W."/>
            <person name="Sheng Z."/>
            <person name="An Y."/>
            <person name="Searle S."/>
            <person name="Herrero J."/>
            <person name="Groenen M.A."/>
            <person name="Crooijmans R.P."/>
            <person name="Faraut T."/>
            <person name="Cai Q."/>
            <person name="Webster R.G."/>
            <person name="Aldridge J.R."/>
            <person name="Warren W.C."/>
            <person name="Bartschat S."/>
            <person name="Kehr S."/>
            <person name="Marz M."/>
            <person name="Stadler P.F."/>
            <person name="Smith J."/>
            <person name="Kraus R.H."/>
            <person name="Zhao Y."/>
            <person name="Ren L."/>
            <person name="Fei J."/>
            <person name="Morisson M."/>
            <person name="Kaiser P."/>
            <person name="Griffin D.K."/>
            <person name="Rao M."/>
            <person name="Pitel F."/>
            <person name="Wang J."/>
            <person name="Li N."/>
        </authorList>
    </citation>
    <scope>NUCLEOTIDE SEQUENCE [LARGE SCALE GENOMIC DNA]</scope>
</reference>
<evidence type="ECO:0000256" key="1">
    <source>
        <dbReference type="SAM" id="MobiDB-lite"/>
    </source>
</evidence>
<dbReference type="EMBL" id="KB743811">
    <property type="protein sequence ID" value="EOA96996.1"/>
    <property type="molecule type" value="Genomic_DNA"/>
</dbReference>
<accession>R0JJ23</accession>
<proteinExistence type="predicted"/>
<name>R0JJ23_ANAPL</name>